<evidence type="ECO:0000256" key="2">
    <source>
        <dbReference type="ARBA" id="ARBA00012438"/>
    </source>
</evidence>
<dbReference type="InterPro" id="IPR036097">
    <property type="entry name" value="HisK_dim/P_sf"/>
</dbReference>
<dbReference type="AlphaFoldDB" id="A0A917BNZ6"/>
<dbReference type="Gene3D" id="3.30.565.10">
    <property type="entry name" value="Histidine kinase-like ATPase, C-terminal domain"/>
    <property type="match status" value="1"/>
</dbReference>
<accession>A0A917BNZ6</accession>
<evidence type="ECO:0000313" key="12">
    <source>
        <dbReference type="Proteomes" id="UP000632498"/>
    </source>
</evidence>
<dbReference type="PROSITE" id="PS50112">
    <property type="entry name" value="PAS"/>
    <property type="match status" value="1"/>
</dbReference>
<dbReference type="Pfam" id="PF13426">
    <property type="entry name" value="PAS_9"/>
    <property type="match status" value="2"/>
</dbReference>
<dbReference type="SUPFAM" id="SSF55874">
    <property type="entry name" value="ATPase domain of HSP90 chaperone/DNA topoisomerase II/histidine kinase"/>
    <property type="match status" value="1"/>
</dbReference>
<dbReference type="InterPro" id="IPR003661">
    <property type="entry name" value="HisK_dim/P_dom"/>
</dbReference>
<feature type="domain" description="Histidine kinase" evidence="9">
    <location>
        <begin position="411"/>
        <end position="647"/>
    </location>
</feature>
<feature type="domain" description="PAS" evidence="10">
    <location>
        <begin position="269"/>
        <end position="322"/>
    </location>
</feature>
<dbReference type="InterPro" id="IPR003594">
    <property type="entry name" value="HATPase_dom"/>
</dbReference>
<evidence type="ECO:0000313" key="11">
    <source>
        <dbReference type="EMBL" id="GGF51238.1"/>
    </source>
</evidence>
<reference evidence="11" key="2">
    <citation type="submission" date="2020-09" db="EMBL/GenBank/DDBJ databases">
        <authorList>
            <person name="Sun Q."/>
            <person name="Zhou Y."/>
        </authorList>
    </citation>
    <scope>NUCLEOTIDE SEQUENCE</scope>
    <source>
        <strain evidence="11">CGMCC 1.15254</strain>
    </source>
</reference>
<evidence type="ECO:0000256" key="7">
    <source>
        <dbReference type="ARBA" id="ARBA00022840"/>
    </source>
</evidence>
<proteinExistence type="predicted"/>
<name>A0A917BNZ6_9PROT</name>
<evidence type="ECO:0000256" key="3">
    <source>
        <dbReference type="ARBA" id="ARBA00022553"/>
    </source>
</evidence>
<dbReference type="Pfam" id="PF00512">
    <property type="entry name" value="HisKA"/>
    <property type="match status" value="1"/>
</dbReference>
<organism evidence="11 12">
    <name type="scientific">Terasakiella brassicae</name>
    <dbReference type="NCBI Taxonomy" id="1634917"/>
    <lineage>
        <taxon>Bacteria</taxon>
        <taxon>Pseudomonadati</taxon>
        <taxon>Pseudomonadota</taxon>
        <taxon>Alphaproteobacteria</taxon>
        <taxon>Rhodospirillales</taxon>
        <taxon>Terasakiellaceae</taxon>
        <taxon>Terasakiella</taxon>
    </lineage>
</organism>
<comment type="caution">
    <text evidence="11">The sequence shown here is derived from an EMBL/GenBank/DDBJ whole genome shotgun (WGS) entry which is preliminary data.</text>
</comment>
<dbReference type="PANTHER" id="PTHR43065">
    <property type="entry name" value="SENSOR HISTIDINE KINASE"/>
    <property type="match status" value="1"/>
</dbReference>
<gene>
    <name evidence="11" type="ORF">GCM10011332_00550</name>
</gene>
<evidence type="ECO:0000256" key="6">
    <source>
        <dbReference type="ARBA" id="ARBA00022777"/>
    </source>
</evidence>
<evidence type="ECO:0000256" key="4">
    <source>
        <dbReference type="ARBA" id="ARBA00022679"/>
    </source>
</evidence>
<dbReference type="SMART" id="SM00387">
    <property type="entry name" value="HATPase_c"/>
    <property type="match status" value="1"/>
</dbReference>
<dbReference type="InterPro" id="IPR005467">
    <property type="entry name" value="His_kinase_dom"/>
</dbReference>
<protein>
    <recommendedName>
        <fullName evidence="2">histidine kinase</fullName>
        <ecNumber evidence="2">2.7.13.3</ecNumber>
    </recommendedName>
</protein>
<dbReference type="PANTHER" id="PTHR43065:SF46">
    <property type="entry name" value="C4-DICARBOXYLATE TRANSPORT SENSOR PROTEIN DCTB"/>
    <property type="match status" value="1"/>
</dbReference>
<dbReference type="GO" id="GO:0000155">
    <property type="term" value="F:phosphorelay sensor kinase activity"/>
    <property type="evidence" value="ECO:0007669"/>
    <property type="project" value="InterPro"/>
</dbReference>
<keyword evidence="8" id="KW-0902">Two-component regulatory system</keyword>
<dbReference type="SMART" id="SM00091">
    <property type="entry name" value="PAS"/>
    <property type="match status" value="2"/>
</dbReference>
<dbReference type="RefSeq" id="WP_188659764.1">
    <property type="nucleotide sequence ID" value="NZ_BMHV01000001.1"/>
</dbReference>
<dbReference type="CDD" id="cd00082">
    <property type="entry name" value="HisKA"/>
    <property type="match status" value="1"/>
</dbReference>
<evidence type="ECO:0000259" key="9">
    <source>
        <dbReference type="PROSITE" id="PS50109"/>
    </source>
</evidence>
<dbReference type="InterPro" id="IPR004358">
    <property type="entry name" value="Sig_transdc_His_kin-like_C"/>
</dbReference>
<dbReference type="InterPro" id="IPR035965">
    <property type="entry name" value="PAS-like_dom_sf"/>
</dbReference>
<keyword evidence="7" id="KW-0067">ATP-binding</keyword>
<keyword evidence="5" id="KW-0547">Nucleotide-binding</keyword>
<dbReference type="SUPFAM" id="SSF55785">
    <property type="entry name" value="PYP-like sensor domain (PAS domain)"/>
    <property type="match status" value="3"/>
</dbReference>
<evidence type="ECO:0000259" key="10">
    <source>
        <dbReference type="PROSITE" id="PS50112"/>
    </source>
</evidence>
<dbReference type="EMBL" id="BMHV01000001">
    <property type="protein sequence ID" value="GGF51238.1"/>
    <property type="molecule type" value="Genomic_DNA"/>
</dbReference>
<keyword evidence="4" id="KW-0808">Transferase</keyword>
<dbReference type="PRINTS" id="PR00344">
    <property type="entry name" value="BCTRLSENSOR"/>
</dbReference>
<evidence type="ECO:0000256" key="5">
    <source>
        <dbReference type="ARBA" id="ARBA00022741"/>
    </source>
</evidence>
<dbReference type="GO" id="GO:0005524">
    <property type="term" value="F:ATP binding"/>
    <property type="evidence" value="ECO:0007669"/>
    <property type="project" value="UniProtKB-KW"/>
</dbReference>
<dbReference type="Gene3D" id="3.30.450.20">
    <property type="entry name" value="PAS domain"/>
    <property type="match status" value="3"/>
</dbReference>
<comment type="catalytic activity">
    <reaction evidence="1">
        <text>ATP + protein L-histidine = ADP + protein N-phospho-L-histidine.</text>
        <dbReference type="EC" id="2.7.13.3"/>
    </reaction>
</comment>
<keyword evidence="6" id="KW-0418">Kinase</keyword>
<dbReference type="EC" id="2.7.13.3" evidence="2"/>
<dbReference type="Pfam" id="PF02518">
    <property type="entry name" value="HATPase_c"/>
    <property type="match status" value="1"/>
</dbReference>
<keyword evidence="3" id="KW-0597">Phosphoprotein</keyword>
<reference evidence="11" key="1">
    <citation type="journal article" date="2014" name="Int. J. Syst. Evol. Microbiol.">
        <title>Complete genome sequence of Corynebacterium casei LMG S-19264T (=DSM 44701T), isolated from a smear-ripened cheese.</title>
        <authorList>
            <consortium name="US DOE Joint Genome Institute (JGI-PGF)"/>
            <person name="Walter F."/>
            <person name="Albersmeier A."/>
            <person name="Kalinowski J."/>
            <person name="Ruckert C."/>
        </authorList>
    </citation>
    <scope>NUCLEOTIDE SEQUENCE</scope>
    <source>
        <strain evidence="11">CGMCC 1.15254</strain>
    </source>
</reference>
<dbReference type="SMART" id="SM00388">
    <property type="entry name" value="HisKA"/>
    <property type="match status" value="1"/>
</dbReference>
<dbReference type="NCBIfam" id="TIGR00229">
    <property type="entry name" value="sensory_box"/>
    <property type="match status" value="2"/>
</dbReference>
<dbReference type="SUPFAM" id="SSF47384">
    <property type="entry name" value="Homodimeric domain of signal transducing histidine kinase"/>
    <property type="match status" value="1"/>
</dbReference>
<dbReference type="Proteomes" id="UP000632498">
    <property type="component" value="Unassembled WGS sequence"/>
</dbReference>
<keyword evidence="12" id="KW-1185">Reference proteome</keyword>
<evidence type="ECO:0000256" key="8">
    <source>
        <dbReference type="ARBA" id="ARBA00023012"/>
    </source>
</evidence>
<dbReference type="CDD" id="cd00130">
    <property type="entry name" value="PAS"/>
    <property type="match status" value="1"/>
</dbReference>
<dbReference type="Gene3D" id="1.10.287.130">
    <property type="match status" value="1"/>
</dbReference>
<dbReference type="InterPro" id="IPR036890">
    <property type="entry name" value="HATPase_C_sf"/>
</dbReference>
<sequence>MNSTNNNAILNKEKTSYILDREISRRKQIEDCAKIAGLEWDIETGEFWWSQNLYKIVNLDIQTLPPSLNALIGLFRPSDQAKVQKHFETLSQQGGSFRFYTHTLSRQGQETPVLLMAKMDAQTHKMIGFVQDVATDFEERESLLETLAKYRGVMSGAGDAIILLSHEGNIIEGNPKAAELLEVLPDNLSQLSVDDIHDQQELDIMMGYYQGFLWGQDQSARSTIIGKKGKRTPVEISGRSIEIGSQQMLVVIMRDITAQQQAQNALIRSEQRYRSLVDEAREGIMLLTSDGNILAVNPKLCESTGLKRSVLLQSNFRDITDFDMEISPTEILMEANTRSSIHMEGNLQTADGRLLPTGFNVARYKDQGQVQFIVTAYDLTNVRSSEEDRLELQKQLFQAQKQELLGQVAGSLAHDFNNLLSPILLVSEMLMEDAQDDPFLHGNLRNIHQAAERARRLVHRILTYTRPEESEPTRIELRHEMEETLALLRSSIPQTIKIEEICDHESYYSFADPDQIHQVIMNTGMNAAQAIGEEKGVITFEMRKIYVDENSELISRFEIPEGDYVTLCISDTGPGIPQHILNEIFDPFFTTKTQTDGSGLGLSVVRQIVENHGGAVEAIPHGGCLYTSHSNEPTIGACICIYLPLLKE</sequence>
<dbReference type="InterPro" id="IPR000014">
    <property type="entry name" value="PAS"/>
</dbReference>
<evidence type="ECO:0000256" key="1">
    <source>
        <dbReference type="ARBA" id="ARBA00000085"/>
    </source>
</evidence>
<dbReference type="PROSITE" id="PS50109">
    <property type="entry name" value="HIS_KIN"/>
    <property type="match status" value="1"/>
</dbReference>